<dbReference type="RefSeq" id="WP_013564943.1">
    <property type="nucleotide sequence ID" value="NC_014962.1"/>
</dbReference>
<dbReference type="Pfam" id="PF00535">
    <property type="entry name" value="Glycos_transf_2"/>
    <property type="match status" value="1"/>
</dbReference>
<keyword evidence="1" id="KW-0472">Membrane</keyword>
<dbReference type="PANTHER" id="PTHR43646">
    <property type="entry name" value="GLYCOSYLTRANSFERASE"/>
    <property type="match status" value="1"/>
</dbReference>
<dbReference type="Proteomes" id="UP000008631">
    <property type="component" value="Chromosome"/>
</dbReference>
<dbReference type="InterPro" id="IPR029044">
    <property type="entry name" value="Nucleotide-diphossugar_trans"/>
</dbReference>
<keyword evidence="1" id="KW-0812">Transmembrane</keyword>
<evidence type="ECO:0000259" key="2">
    <source>
        <dbReference type="Pfam" id="PF00535"/>
    </source>
</evidence>
<protein>
    <submittedName>
        <fullName evidence="3">Glycosyl transferase family 2</fullName>
    </submittedName>
</protein>
<dbReference type="EMBL" id="CP002353">
    <property type="protein sequence ID" value="ADV62655.1"/>
    <property type="molecule type" value="Genomic_DNA"/>
</dbReference>
<evidence type="ECO:0000256" key="1">
    <source>
        <dbReference type="SAM" id="Phobius"/>
    </source>
</evidence>
<evidence type="ECO:0000313" key="4">
    <source>
        <dbReference type="Proteomes" id="UP000008631"/>
    </source>
</evidence>
<dbReference type="AlphaFoldDB" id="E8R3S0"/>
<dbReference type="InterPro" id="IPR001173">
    <property type="entry name" value="Glyco_trans_2-like"/>
</dbReference>
<keyword evidence="1" id="KW-1133">Transmembrane helix</keyword>
<proteinExistence type="predicted"/>
<keyword evidence="4" id="KW-1185">Reference proteome</keyword>
<dbReference type="GO" id="GO:0016740">
    <property type="term" value="F:transferase activity"/>
    <property type="evidence" value="ECO:0007669"/>
    <property type="project" value="UniProtKB-KW"/>
</dbReference>
<dbReference type="PANTHER" id="PTHR43646:SF3">
    <property type="entry name" value="SLR1566 PROTEIN"/>
    <property type="match status" value="1"/>
</dbReference>
<dbReference type="STRING" id="575540.Isop_2075"/>
<name>E8R3S0_ISOPI</name>
<dbReference type="eggNOG" id="COG1215">
    <property type="taxonomic scope" value="Bacteria"/>
</dbReference>
<dbReference type="CDD" id="cd00761">
    <property type="entry name" value="Glyco_tranf_GTA_type"/>
    <property type="match status" value="1"/>
</dbReference>
<dbReference type="HOGENOM" id="CLU_038143_0_0_0"/>
<dbReference type="InParanoid" id="E8R3S0"/>
<reference key="1">
    <citation type="submission" date="2010-11" db="EMBL/GenBank/DDBJ databases">
        <title>The complete sequence of chromosome of Isophaera pallida ATCC 43644.</title>
        <authorList>
            <consortium name="US DOE Joint Genome Institute (JGI-PGF)"/>
            <person name="Lucas S."/>
            <person name="Copeland A."/>
            <person name="Lapidus A."/>
            <person name="Bruce D."/>
            <person name="Goodwin L."/>
            <person name="Pitluck S."/>
            <person name="Kyrpides N."/>
            <person name="Mavromatis K."/>
            <person name="Pagani I."/>
            <person name="Ivanova N."/>
            <person name="Saunders E."/>
            <person name="Brettin T."/>
            <person name="Detter J.C."/>
            <person name="Han C."/>
            <person name="Tapia R."/>
            <person name="Land M."/>
            <person name="Hauser L."/>
            <person name="Markowitz V."/>
            <person name="Cheng J.-F."/>
            <person name="Hugenholtz P."/>
            <person name="Woyke T."/>
            <person name="Wu D."/>
            <person name="Eisen J.A."/>
        </authorList>
    </citation>
    <scope>NUCLEOTIDE SEQUENCE</scope>
    <source>
        <strain>ATCC 43644</strain>
    </source>
</reference>
<accession>E8R3S0</accession>
<organism evidence="3 4">
    <name type="scientific">Isosphaera pallida (strain ATCC 43644 / DSM 9630 / IS1B)</name>
    <dbReference type="NCBI Taxonomy" id="575540"/>
    <lineage>
        <taxon>Bacteria</taxon>
        <taxon>Pseudomonadati</taxon>
        <taxon>Planctomycetota</taxon>
        <taxon>Planctomycetia</taxon>
        <taxon>Isosphaerales</taxon>
        <taxon>Isosphaeraceae</taxon>
        <taxon>Isosphaera</taxon>
    </lineage>
</organism>
<sequence length="446" mass="49974">MTTTMSLTQTIILGGLGAIVSWWAARHLGLTILSRRLDQLDERAEGFKSDRPQQDWPLVTAIIPAKDEESTLADCLNSVLAQDYPRLEVIVVDDRSRDRTRAIAENIAARDPRVRVLPIDHLPEGWTGKTHALHVASQHAKGDWLWFLDADTRHIPRCLSIVLAHAIRHDAALASVLPTLRGETFWENLIQPLAGVVLMRAFPLVLVNSRHSRRAFANGQFILVRRDAYHAVGGHEVVRHRFVEDIYLARRVKEAGFAIRVSVAPRLSSTRMYTSLGQIVRGWSRILYDARGRDPWPLAWLMIEPLIFTKTGQLALPASLFLLSTATTVNQTQFAQALLALALAHAVLSVSLLHRLYRYSTRHPQFSLGYALAGLIMDVVLFRSLWMCWTGKVTWRGTTYAASTREPRRLSLIPMKAEPLRPPASVSRCDLGPFAASLELNDTSSS</sequence>
<dbReference type="Gene3D" id="3.90.550.10">
    <property type="entry name" value="Spore Coat Polysaccharide Biosynthesis Protein SpsA, Chain A"/>
    <property type="match status" value="1"/>
</dbReference>
<feature type="domain" description="Glycosyltransferase 2-like" evidence="2">
    <location>
        <begin position="61"/>
        <end position="230"/>
    </location>
</feature>
<dbReference type="KEGG" id="ipa:Isop_2075"/>
<keyword evidence="3" id="KW-0808">Transferase</keyword>
<dbReference type="SUPFAM" id="SSF53448">
    <property type="entry name" value="Nucleotide-diphospho-sugar transferases"/>
    <property type="match status" value="1"/>
</dbReference>
<feature type="transmembrane region" description="Helical" evidence="1">
    <location>
        <begin position="6"/>
        <end position="25"/>
    </location>
</feature>
<gene>
    <name evidence="3" type="ordered locus">Isop_2075</name>
</gene>
<reference evidence="3 4" key="2">
    <citation type="journal article" date="2011" name="Stand. Genomic Sci.">
        <title>Complete genome sequence of Isosphaera pallida type strain (IS1B).</title>
        <authorList>
            <consortium name="US DOE Joint Genome Institute (JGI-PGF)"/>
            <person name="Goker M."/>
            <person name="Cleland D."/>
            <person name="Saunders E."/>
            <person name="Lapidus A."/>
            <person name="Nolan M."/>
            <person name="Lucas S."/>
            <person name="Hammon N."/>
            <person name="Deshpande S."/>
            <person name="Cheng J.F."/>
            <person name="Tapia R."/>
            <person name="Han C."/>
            <person name="Goodwin L."/>
            <person name="Pitluck S."/>
            <person name="Liolios K."/>
            <person name="Pagani I."/>
            <person name="Ivanova N."/>
            <person name="Mavromatis K."/>
            <person name="Pati A."/>
            <person name="Chen A."/>
            <person name="Palaniappan K."/>
            <person name="Land M."/>
            <person name="Hauser L."/>
            <person name="Chang Y.J."/>
            <person name="Jeffries C.D."/>
            <person name="Detter J.C."/>
            <person name="Beck B."/>
            <person name="Woyke T."/>
            <person name="Bristow J."/>
            <person name="Eisen J.A."/>
            <person name="Markowitz V."/>
            <person name="Hugenholtz P."/>
            <person name="Kyrpides N.C."/>
            <person name="Klenk H.P."/>
        </authorList>
    </citation>
    <scope>NUCLEOTIDE SEQUENCE [LARGE SCALE GENOMIC DNA]</scope>
    <source>
        <strain evidence="4">ATCC 43644 / DSM 9630 / IS1B</strain>
    </source>
</reference>
<evidence type="ECO:0000313" key="3">
    <source>
        <dbReference type="EMBL" id="ADV62655.1"/>
    </source>
</evidence>